<dbReference type="AlphaFoldDB" id="A0A644VM76"/>
<evidence type="ECO:0000313" key="1">
    <source>
        <dbReference type="EMBL" id="MPL92441.1"/>
    </source>
</evidence>
<dbReference type="SUPFAM" id="SSF51556">
    <property type="entry name" value="Metallo-dependent hydrolases"/>
    <property type="match status" value="1"/>
</dbReference>
<comment type="caution">
    <text evidence="1">The sequence shown here is derived from an EMBL/GenBank/DDBJ whole genome shotgun (WGS) entry which is preliminary data.</text>
</comment>
<gene>
    <name evidence="1" type="primary">tatD_4</name>
    <name evidence="1" type="ORF">SDC9_38542</name>
</gene>
<name>A0A644VM76_9ZZZZ</name>
<dbReference type="PANTHER" id="PTHR47176">
    <property type="entry name" value="OSJNBA0020J04.13 PROTEIN"/>
    <property type="match status" value="1"/>
</dbReference>
<dbReference type="GO" id="GO:0016788">
    <property type="term" value="F:hydrolase activity, acting on ester bonds"/>
    <property type="evidence" value="ECO:0007669"/>
    <property type="project" value="InterPro"/>
</dbReference>
<accession>A0A644VM76</accession>
<dbReference type="PANTHER" id="PTHR47176:SF1">
    <property type="entry name" value="OS04G0577500 PROTEIN"/>
    <property type="match status" value="1"/>
</dbReference>
<sequence>MLTDTHCHRINPGDIRSIYNILINDDAVTLPQGRHIFFSAGIHPWDAGNLRSVWLDNLKILLNFDQVIAVGECGLDKNSPVAIEKQLEVFEMQIKLSETLNKPLIIHCVGCYNELINLHRALNPKQPWIIHGFRGKPEMVSQLTKAGMFISFGEKFNPESVQATPVERILVESDESEMPLAEIYLAIATAKGCEVRELVTVNDIFGFE</sequence>
<organism evidence="1">
    <name type="scientific">bioreactor metagenome</name>
    <dbReference type="NCBI Taxonomy" id="1076179"/>
    <lineage>
        <taxon>unclassified sequences</taxon>
        <taxon>metagenomes</taxon>
        <taxon>ecological metagenomes</taxon>
    </lineage>
</organism>
<protein>
    <submittedName>
        <fullName evidence="1">Tat-linked quality control protein TatD</fullName>
        <ecNumber evidence="1">3.1.21.-</ecNumber>
    </submittedName>
</protein>
<dbReference type="InterPro" id="IPR001130">
    <property type="entry name" value="TatD-like"/>
</dbReference>
<proteinExistence type="predicted"/>
<dbReference type="Pfam" id="PF01026">
    <property type="entry name" value="TatD_DNase"/>
    <property type="match status" value="1"/>
</dbReference>
<reference evidence="1" key="1">
    <citation type="submission" date="2019-08" db="EMBL/GenBank/DDBJ databases">
        <authorList>
            <person name="Kucharzyk K."/>
            <person name="Murdoch R.W."/>
            <person name="Higgins S."/>
            <person name="Loffler F."/>
        </authorList>
    </citation>
    <scope>NUCLEOTIDE SEQUENCE</scope>
</reference>
<dbReference type="InterPro" id="IPR032466">
    <property type="entry name" value="Metal_Hydrolase"/>
</dbReference>
<dbReference type="EMBL" id="VSSQ01000358">
    <property type="protein sequence ID" value="MPL92441.1"/>
    <property type="molecule type" value="Genomic_DNA"/>
</dbReference>
<keyword evidence="1" id="KW-0378">Hydrolase</keyword>
<dbReference type="Gene3D" id="3.20.20.140">
    <property type="entry name" value="Metal-dependent hydrolases"/>
    <property type="match status" value="1"/>
</dbReference>
<dbReference type="EC" id="3.1.21.-" evidence="1"/>